<name>A0A6G4WID6_9HYPH</name>
<feature type="domain" description="Glycosyltransferase 2-like" evidence="1">
    <location>
        <begin position="5"/>
        <end position="122"/>
    </location>
</feature>
<keyword evidence="3" id="KW-1185">Reference proteome</keyword>
<evidence type="ECO:0000259" key="1">
    <source>
        <dbReference type="Pfam" id="PF00535"/>
    </source>
</evidence>
<reference evidence="2 3" key="1">
    <citation type="submission" date="2020-02" db="EMBL/GenBank/DDBJ databases">
        <title>Genome sequence of strain CCNWXJ40-4.</title>
        <authorList>
            <person name="Gao J."/>
            <person name="Sun J."/>
        </authorList>
    </citation>
    <scope>NUCLEOTIDE SEQUENCE [LARGE SCALE GENOMIC DNA]</scope>
    <source>
        <strain evidence="2 3">CCNWXJ 40-4</strain>
    </source>
</reference>
<comment type="caution">
    <text evidence="2">The sequence shown here is derived from an EMBL/GenBank/DDBJ whole genome shotgun (WGS) entry which is preliminary data.</text>
</comment>
<sequence length="264" mass="29066">MHAAIVIPCLNEEATLRSTCTSLGFGDPDVSPPADATLILVDNGSDDRTLEVMEAVQRASPDRVILAQEAERGYVPPRHRGVLVARDRVARDGCSDNDVLILQADADTLYEPGYVSEMVHAAMGAPGAMIEGVAHTSSEFVVAHCGYYRLADAADRAVDQFSVTEADEVIIDDKVAGYRLSDYLAWGGHRREYDHRGDEIHAETSRLYLRGKMQGADRFRAAGALAFPSRRKVEQDPLLYFATAGFPRETSWRQRWHTAQGSDT</sequence>
<evidence type="ECO:0000313" key="3">
    <source>
        <dbReference type="Proteomes" id="UP001642900"/>
    </source>
</evidence>
<feature type="non-terminal residue" evidence="2">
    <location>
        <position position="264"/>
    </location>
</feature>
<dbReference type="Gene3D" id="3.90.550.10">
    <property type="entry name" value="Spore Coat Polysaccharide Biosynthesis Protein SpsA, Chain A"/>
    <property type="match status" value="1"/>
</dbReference>
<dbReference type="RefSeq" id="WP_165031633.1">
    <property type="nucleotide sequence ID" value="NZ_JAAKZF010000039.1"/>
</dbReference>
<organism evidence="2 3">
    <name type="scientific">Allomesorhizobium camelthorni</name>
    <dbReference type="NCBI Taxonomy" id="475069"/>
    <lineage>
        <taxon>Bacteria</taxon>
        <taxon>Pseudomonadati</taxon>
        <taxon>Pseudomonadota</taxon>
        <taxon>Alphaproteobacteria</taxon>
        <taxon>Hyphomicrobiales</taxon>
        <taxon>Phyllobacteriaceae</taxon>
        <taxon>Allomesorhizobium</taxon>
    </lineage>
</organism>
<dbReference type="Proteomes" id="UP001642900">
    <property type="component" value="Unassembled WGS sequence"/>
</dbReference>
<dbReference type="InterPro" id="IPR029044">
    <property type="entry name" value="Nucleotide-diphossugar_trans"/>
</dbReference>
<dbReference type="AlphaFoldDB" id="A0A6G4WID6"/>
<accession>A0A6G4WID6</accession>
<evidence type="ECO:0000313" key="2">
    <source>
        <dbReference type="EMBL" id="NGO53857.1"/>
    </source>
</evidence>
<proteinExistence type="predicted"/>
<dbReference type="EMBL" id="JAAKZF010000039">
    <property type="protein sequence ID" value="NGO53857.1"/>
    <property type="molecule type" value="Genomic_DNA"/>
</dbReference>
<dbReference type="Pfam" id="PF00535">
    <property type="entry name" value="Glycos_transf_2"/>
    <property type="match status" value="1"/>
</dbReference>
<dbReference type="SUPFAM" id="SSF53448">
    <property type="entry name" value="Nucleotide-diphospho-sugar transferases"/>
    <property type="match status" value="1"/>
</dbReference>
<dbReference type="InterPro" id="IPR001173">
    <property type="entry name" value="Glyco_trans_2-like"/>
</dbReference>
<gene>
    <name evidence="2" type="ORF">G6N73_22285</name>
</gene>
<protein>
    <submittedName>
        <fullName evidence="2">Glycosyltransferase</fullName>
    </submittedName>
</protein>